<name>A0A6V2GMQ0_9STRA</name>
<accession>A0A6V2GMQ0</accession>
<protein>
    <submittedName>
        <fullName evidence="2">Uncharacterized protein</fullName>
    </submittedName>
</protein>
<dbReference type="EMBL" id="HBNS01023838">
    <property type="protein sequence ID" value="CAE4614663.1"/>
    <property type="molecule type" value="Transcribed_RNA"/>
</dbReference>
<dbReference type="EMBL" id="HBNS01023837">
    <property type="protein sequence ID" value="CAE4614661.1"/>
    <property type="molecule type" value="Transcribed_RNA"/>
</dbReference>
<dbReference type="EMBL" id="HBNS01023836">
    <property type="protein sequence ID" value="CAE4614659.1"/>
    <property type="molecule type" value="Transcribed_RNA"/>
</dbReference>
<evidence type="ECO:0000313" key="2">
    <source>
        <dbReference type="EMBL" id="CAE4614661.1"/>
    </source>
</evidence>
<gene>
    <name evidence="1" type="ORF">DBRI00130_LOCUS18814</name>
    <name evidence="2" type="ORF">DBRI00130_LOCUS18815</name>
    <name evidence="3" type="ORF">DBRI00130_LOCUS18816</name>
</gene>
<organism evidence="2">
    <name type="scientific">Ditylum brightwellii</name>
    <dbReference type="NCBI Taxonomy" id="49249"/>
    <lineage>
        <taxon>Eukaryota</taxon>
        <taxon>Sar</taxon>
        <taxon>Stramenopiles</taxon>
        <taxon>Ochrophyta</taxon>
        <taxon>Bacillariophyta</taxon>
        <taxon>Mediophyceae</taxon>
        <taxon>Lithodesmiophycidae</taxon>
        <taxon>Lithodesmiales</taxon>
        <taxon>Lithodesmiaceae</taxon>
        <taxon>Ditylum</taxon>
    </lineage>
</organism>
<proteinExistence type="predicted"/>
<reference evidence="2" key="1">
    <citation type="submission" date="2021-01" db="EMBL/GenBank/DDBJ databases">
        <authorList>
            <person name="Corre E."/>
            <person name="Pelletier E."/>
            <person name="Niang G."/>
            <person name="Scheremetjew M."/>
            <person name="Finn R."/>
            <person name="Kale V."/>
            <person name="Holt S."/>
            <person name="Cochrane G."/>
            <person name="Meng A."/>
            <person name="Brown T."/>
            <person name="Cohen L."/>
        </authorList>
    </citation>
    <scope>NUCLEOTIDE SEQUENCE</scope>
    <source>
        <strain evidence="2">GSO104</strain>
    </source>
</reference>
<dbReference type="AlphaFoldDB" id="A0A6V2GMQ0"/>
<evidence type="ECO:0000313" key="3">
    <source>
        <dbReference type="EMBL" id="CAE4614663.1"/>
    </source>
</evidence>
<evidence type="ECO:0000313" key="1">
    <source>
        <dbReference type="EMBL" id="CAE4614659.1"/>
    </source>
</evidence>
<sequence length="101" mass="11652">MCSFLCEEYWSQHHSHTSNSSLKSDRASLHWRTIGISSADYAATKFCNQFRAKNLKVLHTVIEPFPLCLSLYLHQQNSHHVSFTAFLSRCFLIHKRATVAL</sequence>